<protein>
    <submittedName>
        <fullName evidence="1">Uncharacterized protein</fullName>
    </submittedName>
</protein>
<gene>
    <name evidence="1" type="ORF">RG540_CH03470</name>
</gene>
<dbReference type="EMBL" id="HG938353">
    <property type="protein sequence ID" value="CDN46539.1"/>
    <property type="molecule type" value="Genomic_DNA"/>
</dbReference>
<evidence type="ECO:0000313" key="2">
    <source>
        <dbReference type="Proteomes" id="UP000028181"/>
    </source>
</evidence>
<dbReference type="KEGG" id="ngg:RG540_CH03470"/>
<dbReference type="Proteomes" id="UP000028181">
    <property type="component" value="Chromosome I"/>
</dbReference>
<proteinExistence type="predicted"/>
<sequence>MVRAVGDHIPTPSCTHINACMQTAAAVLNVICKTMGAVPAMRTPQLRALQLRRAELNHDIGRDGKLAQPGFRDAAPTSYCIEFIGTHRDDTGATGTGEITELCQRMKAVCAHKASHEAFGGLIIMRRNLDGKEAKCGHLRFLFSFGSSMSESE</sequence>
<name>A0A068SL53_NEOGA</name>
<keyword evidence="2" id="KW-1185">Reference proteome</keyword>
<organism evidence="1 2">
    <name type="scientific">Neorhizobium galegae bv. orientalis str. HAMBI 540</name>
    <dbReference type="NCBI Taxonomy" id="1028800"/>
    <lineage>
        <taxon>Bacteria</taxon>
        <taxon>Pseudomonadati</taxon>
        <taxon>Pseudomonadota</taxon>
        <taxon>Alphaproteobacteria</taxon>
        <taxon>Hyphomicrobiales</taxon>
        <taxon>Rhizobiaceae</taxon>
        <taxon>Rhizobium/Agrobacterium group</taxon>
        <taxon>Neorhizobium</taxon>
    </lineage>
</organism>
<evidence type="ECO:0000313" key="1">
    <source>
        <dbReference type="EMBL" id="CDN46539.1"/>
    </source>
</evidence>
<accession>A0A068SL53</accession>
<reference evidence="2" key="1">
    <citation type="journal article" date="2014" name="BMC Genomics">
        <title>Genome sequencing of two Neorhizobium galegae strains reveals a noeT gene responsible for the unusual acetylation of the nodulation factors.</title>
        <authorList>
            <person name="Osterman J."/>
            <person name="Marsh J."/>
            <person name="Laine P.K."/>
            <person name="Zeng Z."/>
            <person name="Alatalo E."/>
            <person name="Sullivan J.T."/>
            <person name="Young J.P."/>
            <person name="Thomas-Oates J."/>
            <person name="Paulin L."/>
            <person name="Lindstrom K."/>
        </authorList>
    </citation>
    <scope>NUCLEOTIDE SEQUENCE [LARGE SCALE GENOMIC DNA]</scope>
    <source>
        <strain evidence="2">HAMBI 540</strain>
    </source>
</reference>
<dbReference type="AlphaFoldDB" id="A0A068SL53"/>
<dbReference type="HOGENOM" id="CLU_1711299_0_0_5"/>